<evidence type="ECO:0000313" key="4">
    <source>
        <dbReference type="Proteomes" id="UP000663203"/>
    </source>
</evidence>
<name>A0A8A2V9E2_9EURY</name>
<dbReference type="KEGG" id="hakz:J0X25_09500"/>
<evidence type="ECO:0000259" key="2">
    <source>
        <dbReference type="Pfam" id="PF26488"/>
    </source>
</evidence>
<protein>
    <recommendedName>
        <fullName evidence="2">DUF8158 domain-containing protein</fullName>
    </recommendedName>
</protein>
<evidence type="ECO:0000313" key="3">
    <source>
        <dbReference type="EMBL" id="QSW97656.1"/>
    </source>
</evidence>
<dbReference type="Pfam" id="PF26488">
    <property type="entry name" value="DUF8158"/>
    <property type="match status" value="1"/>
</dbReference>
<proteinExistence type="predicted"/>
<sequence length="113" mass="12644">MSFDGDYRVQENTEDPDHPSIDDVVELTLKRATSPRSEDHPGRHFDLYVYDAVDKFGESSVEDCVRLSLTEGLTHRSAGAEAFGADYYVWGINVGVAAGAYLRELLREPNFES</sequence>
<dbReference type="InterPro" id="IPR058471">
    <property type="entry name" value="DUF8158"/>
</dbReference>
<dbReference type="RefSeq" id="WP_207287218.1">
    <property type="nucleotide sequence ID" value="NZ_CP071462.1"/>
</dbReference>
<dbReference type="EMBL" id="CP071462">
    <property type="protein sequence ID" value="QSW97656.1"/>
    <property type="molecule type" value="Genomic_DNA"/>
</dbReference>
<keyword evidence="4" id="KW-1185">Reference proteome</keyword>
<accession>A0A8A2V9E2</accession>
<reference evidence="3 4" key="1">
    <citation type="submission" date="2021-03" db="EMBL/GenBank/DDBJ databases">
        <title>Haloterrigena longa sp. nov. and Haloterrigena limicola sp. nov., extremely halophilic archaea isolated from a salt lake.</title>
        <authorList>
            <person name="Henglin C."/>
        </authorList>
    </citation>
    <scope>NUCLEOTIDE SEQUENCE [LARGE SCALE GENOMIC DNA]</scope>
    <source>
        <strain evidence="3 4">KZCA68</strain>
    </source>
</reference>
<feature type="domain" description="DUF8158" evidence="2">
    <location>
        <begin position="2"/>
        <end position="109"/>
    </location>
</feature>
<feature type="region of interest" description="Disordered" evidence="1">
    <location>
        <begin position="1"/>
        <end position="21"/>
    </location>
</feature>
<dbReference type="AlphaFoldDB" id="A0A8A2V9E2"/>
<dbReference type="Proteomes" id="UP000663203">
    <property type="component" value="Chromosome"/>
</dbReference>
<dbReference type="GeneID" id="63187539"/>
<gene>
    <name evidence="3" type="ORF">J0X25_09500</name>
</gene>
<organism evidence="3 4">
    <name type="scientific">Haloterrigena alkaliphila</name>
    <dbReference type="NCBI Taxonomy" id="2816475"/>
    <lineage>
        <taxon>Archaea</taxon>
        <taxon>Methanobacteriati</taxon>
        <taxon>Methanobacteriota</taxon>
        <taxon>Stenosarchaea group</taxon>
        <taxon>Halobacteria</taxon>
        <taxon>Halobacteriales</taxon>
        <taxon>Natrialbaceae</taxon>
        <taxon>Haloterrigena</taxon>
    </lineage>
</organism>
<evidence type="ECO:0000256" key="1">
    <source>
        <dbReference type="SAM" id="MobiDB-lite"/>
    </source>
</evidence>